<sequence length="92" mass="10479">MNIFSRQISVYDGVTDNVGRVITLHDFLFSKEYANVIQMMRCIADKEERDKWKRRLPQAAISGVFAPTRAVGNIKQYSGLISIDVDSKENPD</sequence>
<evidence type="ECO:0000259" key="1">
    <source>
        <dbReference type="Pfam" id="PF08800"/>
    </source>
</evidence>
<dbReference type="AlphaFoldDB" id="K1U588"/>
<accession>K1U588</accession>
<feature type="domain" description="BT4734-like N-terminal" evidence="1">
    <location>
        <begin position="53"/>
        <end position="89"/>
    </location>
</feature>
<name>K1U588_9ZZZZ</name>
<dbReference type="Pfam" id="PF08800">
    <property type="entry name" value="BT4734-like_N"/>
    <property type="match status" value="1"/>
</dbReference>
<organism evidence="2">
    <name type="scientific">human gut metagenome</name>
    <dbReference type="NCBI Taxonomy" id="408170"/>
    <lineage>
        <taxon>unclassified sequences</taxon>
        <taxon>metagenomes</taxon>
        <taxon>organismal metagenomes</taxon>
    </lineage>
</organism>
<dbReference type="EMBL" id="AJWZ01000991">
    <property type="protein sequence ID" value="EKC75164.1"/>
    <property type="molecule type" value="Genomic_DNA"/>
</dbReference>
<proteinExistence type="predicted"/>
<comment type="caution">
    <text evidence="2">The sequence shown here is derived from an EMBL/GenBank/DDBJ whole genome shotgun (WGS) entry which is preliminary data.</text>
</comment>
<feature type="non-terminal residue" evidence="2">
    <location>
        <position position="92"/>
    </location>
</feature>
<gene>
    <name evidence="2" type="ORF">OBE_01492</name>
</gene>
<evidence type="ECO:0000313" key="2">
    <source>
        <dbReference type="EMBL" id="EKC75164.1"/>
    </source>
</evidence>
<reference evidence="2" key="1">
    <citation type="journal article" date="2013" name="Environ. Microbiol.">
        <title>Microbiota from the distal guts of lean and obese adolescents exhibit partial functional redundancy besides clear differences in community structure.</title>
        <authorList>
            <person name="Ferrer M."/>
            <person name="Ruiz A."/>
            <person name="Lanza F."/>
            <person name="Haange S.B."/>
            <person name="Oberbach A."/>
            <person name="Till H."/>
            <person name="Bargiela R."/>
            <person name="Campoy C."/>
            <person name="Segura M.T."/>
            <person name="Richter M."/>
            <person name="von Bergen M."/>
            <person name="Seifert J."/>
            <person name="Suarez A."/>
        </authorList>
    </citation>
    <scope>NUCLEOTIDE SEQUENCE</scope>
</reference>
<dbReference type="InterPro" id="IPR014907">
    <property type="entry name" value="BT4734-like_N"/>
</dbReference>
<protein>
    <submittedName>
        <fullName evidence="2">VirE</fullName>
    </submittedName>
</protein>